<evidence type="ECO:0000256" key="4">
    <source>
        <dbReference type="ARBA" id="ARBA00022763"/>
    </source>
</evidence>
<protein>
    <recommendedName>
        <fullName evidence="12">Endonuclease III</fullName>
        <ecNumber evidence="12">4.2.99.18</ecNumber>
    </recommendedName>
    <alternativeName>
        <fullName evidence="12">DNA-(apurinic or apyrimidinic site) lyase</fullName>
    </alternativeName>
</protein>
<dbReference type="Pfam" id="PF00730">
    <property type="entry name" value="HhH-GPD"/>
    <property type="match status" value="1"/>
</dbReference>
<dbReference type="HAMAP" id="MF_00942">
    <property type="entry name" value="Nth"/>
    <property type="match status" value="1"/>
</dbReference>
<keyword evidence="7 12" id="KW-0411">Iron-sulfur</keyword>
<feature type="binding site" evidence="12">
    <location>
        <position position="204"/>
    </location>
    <ligand>
        <name>[4Fe-4S] cluster</name>
        <dbReference type="ChEBI" id="CHEBI:49883"/>
    </ligand>
</feature>
<keyword evidence="14" id="KW-0540">Nuclease</keyword>
<dbReference type="FunFam" id="1.10.1670.10:FF:000001">
    <property type="entry name" value="Endonuclease III"/>
    <property type="match status" value="1"/>
</dbReference>
<organism evidence="14">
    <name type="scientific">Singulisphaera sp. Ch08</name>
    <dbReference type="NCBI Taxonomy" id="3120278"/>
    <lineage>
        <taxon>Bacteria</taxon>
        <taxon>Pseudomonadati</taxon>
        <taxon>Planctomycetota</taxon>
        <taxon>Planctomycetia</taxon>
        <taxon>Isosphaerales</taxon>
        <taxon>Isosphaeraceae</taxon>
        <taxon>Singulisphaera</taxon>
    </lineage>
</organism>
<feature type="binding site" evidence="12">
    <location>
        <position position="213"/>
    </location>
    <ligand>
        <name>[4Fe-4S] cluster</name>
        <dbReference type="ChEBI" id="CHEBI:49883"/>
    </ligand>
</feature>
<dbReference type="EC" id="4.2.99.18" evidence="12"/>
<dbReference type="Gene3D" id="1.10.1670.10">
    <property type="entry name" value="Helix-hairpin-Helix base-excision DNA repair enzymes (C-terminal)"/>
    <property type="match status" value="1"/>
</dbReference>
<dbReference type="GO" id="GO:0003677">
    <property type="term" value="F:DNA binding"/>
    <property type="evidence" value="ECO:0007669"/>
    <property type="project" value="UniProtKB-UniRule"/>
</dbReference>
<dbReference type="InterPro" id="IPR004035">
    <property type="entry name" value="Endouclease-III_FeS-bd_BS"/>
</dbReference>
<keyword evidence="11 12" id="KW-0326">Glycosidase</keyword>
<dbReference type="FunFam" id="1.10.340.30:FF:000001">
    <property type="entry name" value="Endonuclease III"/>
    <property type="match status" value="1"/>
</dbReference>
<dbReference type="GO" id="GO:0006285">
    <property type="term" value="P:base-excision repair, AP site formation"/>
    <property type="evidence" value="ECO:0007669"/>
    <property type="project" value="TreeGrafter"/>
</dbReference>
<evidence type="ECO:0000256" key="2">
    <source>
        <dbReference type="ARBA" id="ARBA00022485"/>
    </source>
</evidence>
<keyword evidence="2 12" id="KW-0004">4Fe-4S</keyword>
<dbReference type="Pfam" id="PF00633">
    <property type="entry name" value="HHH"/>
    <property type="match status" value="1"/>
</dbReference>
<dbReference type="AlphaFoldDB" id="A0AAU7CCH6"/>
<dbReference type="EMBL" id="CP155447">
    <property type="protein sequence ID" value="XBH02657.1"/>
    <property type="molecule type" value="Genomic_DNA"/>
</dbReference>
<evidence type="ECO:0000256" key="6">
    <source>
        <dbReference type="ARBA" id="ARBA00023004"/>
    </source>
</evidence>
<feature type="binding site" evidence="12">
    <location>
        <position position="197"/>
    </location>
    <ligand>
        <name>[4Fe-4S] cluster</name>
        <dbReference type="ChEBI" id="CHEBI:49883"/>
    </ligand>
</feature>
<evidence type="ECO:0000256" key="12">
    <source>
        <dbReference type="HAMAP-Rule" id="MF_00942"/>
    </source>
</evidence>
<dbReference type="PANTHER" id="PTHR10359">
    <property type="entry name" value="A/G-SPECIFIC ADENINE GLYCOSYLASE/ENDONUCLEASE III"/>
    <property type="match status" value="1"/>
</dbReference>
<dbReference type="InterPro" id="IPR003265">
    <property type="entry name" value="HhH-GPD_domain"/>
</dbReference>
<evidence type="ECO:0000256" key="8">
    <source>
        <dbReference type="ARBA" id="ARBA00023125"/>
    </source>
</evidence>
<evidence type="ECO:0000256" key="5">
    <source>
        <dbReference type="ARBA" id="ARBA00022801"/>
    </source>
</evidence>
<keyword evidence="4 12" id="KW-0227">DNA damage</keyword>
<dbReference type="SUPFAM" id="SSF48150">
    <property type="entry name" value="DNA-glycosylase"/>
    <property type="match status" value="1"/>
</dbReference>
<dbReference type="PROSITE" id="PS00764">
    <property type="entry name" value="ENDONUCLEASE_III_1"/>
    <property type="match status" value="1"/>
</dbReference>
<keyword evidence="9 12" id="KW-0234">DNA repair</keyword>
<dbReference type="SMART" id="SM00478">
    <property type="entry name" value="ENDO3c"/>
    <property type="match status" value="1"/>
</dbReference>
<feature type="binding site" evidence="12">
    <location>
        <position position="207"/>
    </location>
    <ligand>
        <name>[4Fe-4S] cluster</name>
        <dbReference type="ChEBI" id="CHEBI:49883"/>
    </ligand>
</feature>
<dbReference type="GO" id="GO:0019104">
    <property type="term" value="F:DNA N-glycosylase activity"/>
    <property type="evidence" value="ECO:0007669"/>
    <property type="project" value="UniProtKB-UniRule"/>
</dbReference>
<proteinExistence type="inferred from homology"/>
<evidence type="ECO:0000313" key="14">
    <source>
        <dbReference type="EMBL" id="XBH02657.1"/>
    </source>
</evidence>
<comment type="function">
    <text evidence="12">DNA repair enzyme that has both DNA N-glycosylase activity and AP-lyase activity. The DNA N-glycosylase activity releases various damaged pyrimidines from DNA by cleaving the N-glycosidic bond, leaving an AP (apurinic/apyrimidinic) site. The AP-lyase activity cleaves the phosphodiester bond 3' to the AP site by a beta-elimination, leaving a 3'-terminal unsaturated sugar and a product with a terminal 5'-phosphate.</text>
</comment>
<keyword evidence="5 12" id="KW-0378">Hydrolase</keyword>
<accession>A0AAU7CCH6</accession>
<sequence>MPRLPQPIDDPVLQAKQVVRALVRLYPTVECALVHRNPYELLVATILSAQCTDARVNMVTPALFARFPDPRALAKADLSEVEELIHSTGFFRAKAKNLVAMANLVVALHAGEIPSDLDALTALPGVGRKTAHVVLGNAFAIASGVVVDTHVKRLSFRLGLTTNLDPIQVERDLAKIIPRKEWVDFSHRLIEHGRRTCVAIRPRCGECAIASICPKLGVTLPTSKRLPK</sequence>
<evidence type="ECO:0000256" key="9">
    <source>
        <dbReference type="ARBA" id="ARBA00023204"/>
    </source>
</evidence>
<keyword evidence="3 12" id="KW-0479">Metal-binding</keyword>
<evidence type="ECO:0000256" key="10">
    <source>
        <dbReference type="ARBA" id="ARBA00023239"/>
    </source>
</evidence>
<comment type="cofactor">
    <cofactor evidence="12">
        <name>[4Fe-4S] cluster</name>
        <dbReference type="ChEBI" id="CHEBI:49883"/>
    </cofactor>
    <text evidence="12">Binds 1 [4Fe-4S] cluster.</text>
</comment>
<dbReference type="PANTHER" id="PTHR10359:SF18">
    <property type="entry name" value="ENDONUCLEASE III"/>
    <property type="match status" value="1"/>
</dbReference>
<dbReference type="PIRSF" id="PIRSF001435">
    <property type="entry name" value="Nth"/>
    <property type="match status" value="1"/>
</dbReference>
<dbReference type="GO" id="GO:0046872">
    <property type="term" value="F:metal ion binding"/>
    <property type="evidence" value="ECO:0007669"/>
    <property type="project" value="UniProtKB-KW"/>
</dbReference>
<dbReference type="GO" id="GO:0140078">
    <property type="term" value="F:class I DNA-(apurinic or apyrimidinic site) endonuclease activity"/>
    <property type="evidence" value="ECO:0007669"/>
    <property type="project" value="UniProtKB-EC"/>
</dbReference>
<keyword evidence="10 12" id="KW-0456">Lyase</keyword>
<gene>
    <name evidence="12 14" type="primary">nth</name>
    <name evidence="14" type="ORF">V5E97_30685</name>
</gene>
<dbReference type="CDD" id="cd00056">
    <property type="entry name" value="ENDO3c"/>
    <property type="match status" value="1"/>
</dbReference>
<dbReference type="InterPro" id="IPR011257">
    <property type="entry name" value="DNA_glycosylase"/>
</dbReference>
<comment type="catalytic activity">
    <reaction evidence="12">
        <text>2'-deoxyribonucleotide-(2'-deoxyribose 5'-phosphate)-2'-deoxyribonucleotide-DNA = a 3'-end 2'-deoxyribonucleotide-(2,3-dehydro-2,3-deoxyribose 5'-phosphate)-DNA + a 5'-end 5'-phospho-2'-deoxyribonucleoside-DNA + H(+)</text>
        <dbReference type="Rhea" id="RHEA:66592"/>
        <dbReference type="Rhea" id="RHEA-COMP:13180"/>
        <dbReference type="Rhea" id="RHEA-COMP:16897"/>
        <dbReference type="Rhea" id="RHEA-COMP:17067"/>
        <dbReference type="ChEBI" id="CHEBI:15378"/>
        <dbReference type="ChEBI" id="CHEBI:136412"/>
        <dbReference type="ChEBI" id="CHEBI:157695"/>
        <dbReference type="ChEBI" id="CHEBI:167181"/>
        <dbReference type="EC" id="4.2.99.18"/>
    </reaction>
</comment>
<dbReference type="GO" id="GO:0051539">
    <property type="term" value="F:4 iron, 4 sulfur cluster binding"/>
    <property type="evidence" value="ECO:0007669"/>
    <property type="project" value="UniProtKB-UniRule"/>
</dbReference>
<dbReference type="Gene3D" id="1.10.340.30">
    <property type="entry name" value="Hypothetical protein, domain 2"/>
    <property type="match status" value="1"/>
</dbReference>
<evidence type="ECO:0000259" key="13">
    <source>
        <dbReference type="SMART" id="SM00478"/>
    </source>
</evidence>
<evidence type="ECO:0000256" key="3">
    <source>
        <dbReference type="ARBA" id="ARBA00022723"/>
    </source>
</evidence>
<evidence type="ECO:0000256" key="7">
    <source>
        <dbReference type="ARBA" id="ARBA00023014"/>
    </source>
</evidence>
<name>A0AAU7CCH6_9BACT</name>
<keyword evidence="8 12" id="KW-0238">DNA-binding</keyword>
<comment type="similarity">
    <text evidence="1 12">Belongs to the Nth/MutY family.</text>
</comment>
<dbReference type="InterPro" id="IPR023170">
    <property type="entry name" value="HhH_base_excis_C"/>
</dbReference>
<dbReference type="InterPro" id="IPR004036">
    <property type="entry name" value="Endonuclease-III-like_CS2"/>
</dbReference>
<keyword evidence="14" id="KW-0255">Endonuclease</keyword>
<dbReference type="RefSeq" id="WP_406695398.1">
    <property type="nucleotide sequence ID" value="NZ_CP155447.1"/>
</dbReference>
<dbReference type="InterPro" id="IPR000445">
    <property type="entry name" value="HhH_motif"/>
</dbReference>
<dbReference type="InterPro" id="IPR005759">
    <property type="entry name" value="Nth"/>
</dbReference>
<reference evidence="14" key="1">
    <citation type="submission" date="2024-05" db="EMBL/GenBank/DDBJ databases">
        <title>Planctomycetes of the genus Singulisphaera possess chitinolytic capabilities.</title>
        <authorList>
            <person name="Ivanova A."/>
        </authorList>
    </citation>
    <scope>NUCLEOTIDE SEQUENCE</scope>
    <source>
        <strain evidence="14">Ch08T</strain>
    </source>
</reference>
<feature type="domain" description="HhH-GPD" evidence="13">
    <location>
        <begin position="47"/>
        <end position="195"/>
    </location>
</feature>
<keyword evidence="6 12" id="KW-0408">Iron</keyword>
<evidence type="ECO:0000256" key="1">
    <source>
        <dbReference type="ARBA" id="ARBA00008343"/>
    </source>
</evidence>
<dbReference type="PROSITE" id="PS01155">
    <property type="entry name" value="ENDONUCLEASE_III_2"/>
    <property type="match status" value="1"/>
</dbReference>
<evidence type="ECO:0000256" key="11">
    <source>
        <dbReference type="ARBA" id="ARBA00023295"/>
    </source>
</evidence>
<dbReference type="NCBIfam" id="TIGR01083">
    <property type="entry name" value="nth"/>
    <property type="match status" value="1"/>
</dbReference>